<reference evidence="1 2" key="2">
    <citation type="journal article" date="2012" name="J. Bacteriol.">
        <title>Genome Sequence of Edwardsiella ictaluri 93-146, a Strain Associated with a Natural Channel Catfish Outbreak of Enteric Septicemia of Catfish.</title>
        <authorList>
            <person name="Williams M.L."/>
            <person name="Gillaspy A.F."/>
            <person name="Dyer D.W."/>
            <person name="Thune R.L."/>
            <person name="Waldbieser G.C."/>
            <person name="Schuster S.C."/>
            <person name="Gipson J."/>
            <person name="Zaitshik J."/>
            <person name="Landry C."/>
            <person name="Banes M.M."/>
            <person name="Lawrence M.L."/>
        </authorList>
    </citation>
    <scope>NUCLEOTIDE SEQUENCE [LARGE SCALE GENOMIC DNA]</scope>
    <source>
        <strain evidence="1 2">93-146</strain>
    </source>
</reference>
<dbReference type="AlphaFoldDB" id="C5B974"/>
<protein>
    <submittedName>
        <fullName evidence="1">Uncharacterized protein</fullName>
    </submittedName>
</protein>
<gene>
    <name evidence="1" type="ordered locus">NT01EI_3686</name>
</gene>
<name>C5B974_EDWI9</name>
<dbReference type="HOGENOM" id="CLU_2584155_0_0_6"/>
<dbReference type="KEGG" id="eic:NT01EI_3686"/>
<dbReference type="Proteomes" id="UP000001485">
    <property type="component" value="Chromosome"/>
</dbReference>
<organism evidence="1 2">
    <name type="scientific">Edwardsiella ictaluri (strain 93-146)</name>
    <dbReference type="NCBI Taxonomy" id="634503"/>
    <lineage>
        <taxon>Bacteria</taxon>
        <taxon>Pseudomonadati</taxon>
        <taxon>Pseudomonadota</taxon>
        <taxon>Gammaproteobacteria</taxon>
        <taxon>Enterobacterales</taxon>
        <taxon>Hafniaceae</taxon>
        <taxon>Edwardsiella</taxon>
    </lineage>
</organism>
<sequence>MRQVVGTQQLQCVNGQRIPRLALCRADAPQVFRTDPERQRSAGQRWQRPLQPDWYGAEQHQHCVSGTQIRKKKWQRLMWR</sequence>
<evidence type="ECO:0000313" key="2">
    <source>
        <dbReference type="Proteomes" id="UP000001485"/>
    </source>
</evidence>
<evidence type="ECO:0000313" key="1">
    <source>
        <dbReference type="EMBL" id="ACR70814.1"/>
    </source>
</evidence>
<proteinExistence type="predicted"/>
<dbReference type="EMBL" id="CP001600">
    <property type="protein sequence ID" value="ACR70814.1"/>
    <property type="molecule type" value="Genomic_DNA"/>
</dbReference>
<accession>C5B974</accession>
<reference evidence="2" key="1">
    <citation type="submission" date="2009-03" db="EMBL/GenBank/DDBJ databases">
        <title>Complete genome sequence of Edwardsiella ictaluri 93-146.</title>
        <authorList>
            <person name="Williams M.L."/>
            <person name="Gillaspy A.F."/>
            <person name="Dyer D.W."/>
            <person name="Thune R.L."/>
            <person name="Waldbieser G.C."/>
            <person name="Schuster S.C."/>
            <person name="Gipson J."/>
            <person name="Zaitshik J."/>
            <person name="Landry C."/>
            <person name="Lawrence M.L."/>
        </authorList>
    </citation>
    <scope>NUCLEOTIDE SEQUENCE [LARGE SCALE GENOMIC DNA]</scope>
    <source>
        <strain evidence="2">93-146</strain>
    </source>
</reference>